<comment type="caution">
    <text evidence="1">The sequence shown here is derived from an EMBL/GenBank/DDBJ whole genome shotgun (WGS) entry which is preliminary data.</text>
</comment>
<proteinExistence type="predicted"/>
<name>A0ACC2WS86_9TREE</name>
<sequence length="126" mass="14259">MSFLSRSVKAGSRAASMVQARTFSSTPAARDIARVSLIGRLTRDPEVRKTKSDSDYITYDIAVSQGLTAPDENGRKWVVMQRFIFVPRADLLKSHYWNHRTTAAPGQLLQDLVFPRELYPFTPELD</sequence>
<protein>
    <submittedName>
        <fullName evidence="1">Uncharacterized protein</fullName>
    </submittedName>
</protein>
<accession>A0ACC2WS86</accession>
<keyword evidence="2" id="KW-1185">Reference proteome</keyword>
<evidence type="ECO:0000313" key="2">
    <source>
        <dbReference type="Proteomes" id="UP001243375"/>
    </source>
</evidence>
<dbReference type="EMBL" id="JASBWU010000019">
    <property type="protein sequence ID" value="KAJ9114303.1"/>
    <property type="molecule type" value="Genomic_DNA"/>
</dbReference>
<reference evidence="1" key="1">
    <citation type="submission" date="2023-04" db="EMBL/GenBank/DDBJ databases">
        <title>Draft Genome sequencing of Naganishia species isolated from polar environments using Oxford Nanopore Technology.</title>
        <authorList>
            <person name="Leo P."/>
            <person name="Venkateswaran K."/>
        </authorList>
    </citation>
    <scope>NUCLEOTIDE SEQUENCE</scope>
    <source>
        <strain evidence="1">MNA-CCFEE 5425</strain>
    </source>
</reference>
<dbReference type="Proteomes" id="UP001243375">
    <property type="component" value="Unassembled WGS sequence"/>
</dbReference>
<organism evidence="1 2">
    <name type="scientific">Naganishia vaughanmartiniae</name>
    <dbReference type="NCBI Taxonomy" id="1424756"/>
    <lineage>
        <taxon>Eukaryota</taxon>
        <taxon>Fungi</taxon>
        <taxon>Dikarya</taxon>
        <taxon>Basidiomycota</taxon>
        <taxon>Agaricomycotina</taxon>
        <taxon>Tremellomycetes</taxon>
        <taxon>Filobasidiales</taxon>
        <taxon>Filobasidiaceae</taxon>
        <taxon>Naganishia</taxon>
    </lineage>
</organism>
<evidence type="ECO:0000313" key="1">
    <source>
        <dbReference type="EMBL" id="KAJ9114303.1"/>
    </source>
</evidence>
<gene>
    <name evidence="1" type="ORF">QFC22_005755</name>
</gene>